<keyword evidence="3" id="KW-1185">Reference proteome</keyword>
<dbReference type="AlphaFoldDB" id="A0A9W9XWM9"/>
<reference evidence="2" key="1">
    <citation type="submission" date="2022-12" db="EMBL/GenBank/DDBJ databases">
        <authorList>
            <person name="Petersen C."/>
        </authorList>
    </citation>
    <scope>NUCLEOTIDE SEQUENCE</scope>
    <source>
        <strain evidence="2">IBT 29495</strain>
    </source>
</reference>
<evidence type="ECO:0000313" key="3">
    <source>
        <dbReference type="Proteomes" id="UP001149954"/>
    </source>
</evidence>
<feature type="region of interest" description="Disordered" evidence="1">
    <location>
        <begin position="45"/>
        <end position="72"/>
    </location>
</feature>
<sequence length="212" mass="23559">MPNPGKKRAAEWCTFCEMTGHTREECRRWAACLRDTVTATHAAIMEAHKPSQPKTNPNKKARRHHRGGQNRQGMLIYPRAIETYTDNVYLDRKPVHYNAAPVFLPLVLPPRPPPPTSSADASGRVSSFSTQPMKSPATTEGNPGVNQINLFSRLGRVSQSEAEFLLRALNEFRERSAREDFVEKPVIENQPDQKELTQGPDVGSGSDGVVNG</sequence>
<organism evidence="2 3">
    <name type="scientific">Penicillium fimorum</name>
    <dbReference type="NCBI Taxonomy" id="1882269"/>
    <lineage>
        <taxon>Eukaryota</taxon>
        <taxon>Fungi</taxon>
        <taxon>Dikarya</taxon>
        <taxon>Ascomycota</taxon>
        <taxon>Pezizomycotina</taxon>
        <taxon>Eurotiomycetes</taxon>
        <taxon>Eurotiomycetidae</taxon>
        <taxon>Eurotiales</taxon>
        <taxon>Aspergillaceae</taxon>
        <taxon>Penicillium</taxon>
    </lineage>
</organism>
<dbReference type="EMBL" id="JAPWDS010000003">
    <property type="protein sequence ID" value="KAJ5504657.1"/>
    <property type="molecule type" value="Genomic_DNA"/>
</dbReference>
<evidence type="ECO:0000313" key="2">
    <source>
        <dbReference type="EMBL" id="KAJ5504657.1"/>
    </source>
</evidence>
<feature type="compositionally biased region" description="Low complexity" evidence="1">
    <location>
        <begin position="201"/>
        <end position="212"/>
    </location>
</feature>
<protein>
    <submittedName>
        <fullName evidence="2">Uncharacterized protein</fullName>
    </submittedName>
</protein>
<feature type="compositionally biased region" description="Basic residues" evidence="1">
    <location>
        <begin position="57"/>
        <end position="68"/>
    </location>
</feature>
<dbReference type="Proteomes" id="UP001149954">
    <property type="component" value="Unassembled WGS sequence"/>
</dbReference>
<feature type="compositionally biased region" description="Polar residues" evidence="1">
    <location>
        <begin position="117"/>
        <end position="145"/>
    </location>
</feature>
<reference evidence="2" key="2">
    <citation type="journal article" date="2023" name="IMA Fungus">
        <title>Comparative genomic study of the Penicillium genus elucidates a diverse pangenome and 15 lateral gene transfer events.</title>
        <authorList>
            <person name="Petersen C."/>
            <person name="Sorensen T."/>
            <person name="Nielsen M.R."/>
            <person name="Sondergaard T.E."/>
            <person name="Sorensen J.L."/>
            <person name="Fitzpatrick D.A."/>
            <person name="Frisvad J.C."/>
            <person name="Nielsen K.L."/>
        </authorList>
    </citation>
    <scope>NUCLEOTIDE SEQUENCE</scope>
    <source>
        <strain evidence="2">IBT 29495</strain>
    </source>
</reference>
<proteinExistence type="predicted"/>
<accession>A0A9W9XWM9</accession>
<feature type="region of interest" description="Disordered" evidence="1">
    <location>
        <begin position="178"/>
        <end position="212"/>
    </location>
</feature>
<gene>
    <name evidence="2" type="ORF">N7463_007531</name>
</gene>
<dbReference type="OrthoDB" id="4363571at2759"/>
<name>A0A9W9XWM9_9EURO</name>
<feature type="compositionally biased region" description="Basic and acidic residues" evidence="1">
    <location>
        <begin position="178"/>
        <end position="195"/>
    </location>
</feature>
<feature type="region of interest" description="Disordered" evidence="1">
    <location>
        <begin position="111"/>
        <end position="145"/>
    </location>
</feature>
<evidence type="ECO:0000256" key="1">
    <source>
        <dbReference type="SAM" id="MobiDB-lite"/>
    </source>
</evidence>
<comment type="caution">
    <text evidence="2">The sequence shown here is derived from an EMBL/GenBank/DDBJ whole genome shotgun (WGS) entry which is preliminary data.</text>
</comment>